<keyword evidence="3" id="KW-0804">Transcription</keyword>
<dbReference type="AlphaFoldDB" id="A0AA97END1"/>
<dbReference type="PROSITE" id="PS51000">
    <property type="entry name" value="HTH_DEOR_2"/>
    <property type="match status" value="1"/>
</dbReference>
<proteinExistence type="predicted"/>
<keyword evidence="1" id="KW-0805">Transcription regulation</keyword>
<dbReference type="SMART" id="SM00420">
    <property type="entry name" value="HTH_DEOR"/>
    <property type="match status" value="1"/>
</dbReference>
<evidence type="ECO:0000256" key="1">
    <source>
        <dbReference type="ARBA" id="ARBA00023015"/>
    </source>
</evidence>
<dbReference type="InterPro" id="IPR050313">
    <property type="entry name" value="Carb_Metab_HTH_regulators"/>
</dbReference>
<dbReference type="PANTHER" id="PTHR30363:SF44">
    <property type="entry name" value="AGA OPERON TRANSCRIPTIONAL REPRESSOR-RELATED"/>
    <property type="match status" value="1"/>
</dbReference>
<evidence type="ECO:0000313" key="5">
    <source>
        <dbReference type="EMBL" id="WOD43163.1"/>
    </source>
</evidence>
<dbReference type="InterPro" id="IPR001034">
    <property type="entry name" value="DeoR_HTH"/>
</dbReference>
<gene>
    <name evidence="5" type="ORF">RNZ46_14320</name>
</gene>
<dbReference type="Gene3D" id="1.10.10.10">
    <property type="entry name" value="Winged helix-like DNA-binding domain superfamily/Winged helix DNA-binding domain"/>
    <property type="match status" value="1"/>
</dbReference>
<dbReference type="SUPFAM" id="SSF46785">
    <property type="entry name" value="Winged helix' DNA-binding domain"/>
    <property type="match status" value="1"/>
</dbReference>
<dbReference type="PRINTS" id="PR00037">
    <property type="entry name" value="HTHLACR"/>
</dbReference>
<dbReference type="InterPro" id="IPR036388">
    <property type="entry name" value="WH-like_DNA-bd_sf"/>
</dbReference>
<dbReference type="SMART" id="SM01134">
    <property type="entry name" value="DeoRC"/>
    <property type="match status" value="1"/>
</dbReference>
<sequence>MVKNERQRIIIDKIRVEKKVSSSVLAEELSVSEDTIRRDLNELDGKGLLSKIHGGAVSTIQKLYHYNDNVIVNSDKKEIIANKASTLIKNGMSIIISGGTTNLAFVRLLPKELKITIYTYCLPIAMELTGHPNIEIIFIGGKIHKKAMVTVGIDVIQKLAKIKADMCFIGTGSLDVDNGITEGSYEVALMKKAMIEVSNATVSLVTSNKLGLKQSYHVCSLTEVDAVVTDLDIDNELLLEYQKSGVNIL</sequence>
<dbReference type="Proteomes" id="UP001302486">
    <property type="component" value="Chromosome"/>
</dbReference>
<name>A0AA97END1_9FLAO</name>
<dbReference type="GO" id="GO:0003677">
    <property type="term" value="F:DNA binding"/>
    <property type="evidence" value="ECO:0007669"/>
    <property type="project" value="UniProtKB-KW"/>
</dbReference>
<dbReference type="RefSeq" id="WP_316982851.1">
    <property type="nucleotide sequence ID" value="NZ_CP136521.1"/>
</dbReference>
<dbReference type="InterPro" id="IPR018356">
    <property type="entry name" value="Tscrpt_reg_HTH_DeoR_CS"/>
</dbReference>
<dbReference type="PROSITE" id="PS00894">
    <property type="entry name" value="HTH_DEOR_1"/>
    <property type="match status" value="1"/>
</dbReference>
<evidence type="ECO:0000259" key="4">
    <source>
        <dbReference type="PROSITE" id="PS51000"/>
    </source>
</evidence>
<dbReference type="InterPro" id="IPR036390">
    <property type="entry name" value="WH_DNA-bd_sf"/>
</dbReference>
<accession>A0AA97END1</accession>
<dbReference type="GO" id="GO:0003700">
    <property type="term" value="F:DNA-binding transcription factor activity"/>
    <property type="evidence" value="ECO:0007669"/>
    <property type="project" value="InterPro"/>
</dbReference>
<evidence type="ECO:0000256" key="2">
    <source>
        <dbReference type="ARBA" id="ARBA00023125"/>
    </source>
</evidence>
<dbReference type="Gene3D" id="3.40.50.1360">
    <property type="match status" value="1"/>
</dbReference>
<protein>
    <submittedName>
        <fullName evidence="5">DeoR/GlpR family DNA-binding transcription regulator</fullName>
    </submittedName>
</protein>
<dbReference type="SUPFAM" id="SSF100950">
    <property type="entry name" value="NagB/RpiA/CoA transferase-like"/>
    <property type="match status" value="1"/>
</dbReference>
<reference evidence="6" key="1">
    <citation type="submission" date="2024-06" db="EMBL/GenBank/DDBJ databases">
        <title>Hwangdonia haimaensis gen. nov., sp. nov., a member of the family Flavobacteriaceae isolated from the haima cold seep.</title>
        <authorList>
            <person name="Li J."/>
        </authorList>
    </citation>
    <scope>NUCLEOTIDE SEQUENCE [LARGE SCALE GENOMIC DNA]</scope>
    <source>
        <strain evidence="6">SCSIO 19198</strain>
    </source>
</reference>
<dbReference type="InterPro" id="IPR037171">
    <property type="entry name" value="NagB/RpiA_transferase-like"/>
</dbReference>
<keyword evidence="6" id="KW-1185">Reference proteome</keyword>
<dbReference type="PANTHER" id="PTHR30363">
    <property type="entry name" value="HTH-TYPE TRANSCRIPTIONAL REGULATOR SRLR-RELATED"/>
    <property type="match status" value="1"/>
</dbReference>
<evidence type="ECO:0000313" key="6">
    <source>
        <dbReference type="Proteomes" id="UP001302486"/>
    </source>
</evidence>
<dbReference type="InterPro" id="IPR014036">
    <property type="entry name" value="DeoR-like_C"/>
</dbReference>
<keyword evidence="2 5" id="KW-0238">DNA-binding</keyword>
<organism evidence="5 6">
    <name type="scientific">Hwangdonia lutea</name>
    <dbReference type="NCBI Taxonomy" id="3075823"/>
    <lineage>
        <taxon>Bacteria</taxon>
        <taxon>Pseudomonadati</taxon>
        <taxon>Bacteroidota</taxon>
        <taxon>Flavobacteriia</taxon>
        <taxon>Flavobacteriales</taxon>
        <taxon>Flavobacteriaceae</taxon>
        <taxon>Hwangdonia</taxon>
    </lineage>
</organism>
<feature type="domain" description="HTH deoR-type" evidence="4">
    <location>
        <begin position="3"/>
        <end position="58"/>
    </location>
</feature>
<dbReference type="Pfam" id="PF00455">
    <property type="entry name" value="DeoRC"/>
    <property type="match status" value="1"/>
</dbReference>
<dbReference type="Pfam" id="PF08220">
    <property type="entry name" value="HTH_DeoR"/>
    <property type="match status" value="1"/>
</dbReference>
<evidence type="ECO:0000256" key="3">
    <source>
        <dbReference type="ARBA" id="ARBA00023163"/>
    </source>
</evidence>
<dbReference type="EMBL" id="CP136521">
    <property type="protein sequence ID" value="WOD43163.1"/>
    <property type="molecule type" value="Genomic_DNA"/>
</dbReference>
<dbReference type="KEGG" id="hws:RNZ46_14320"/>